<dbReference type="GO" id="GO:0033013">
    <property type="term" value="P:tetrapyrrole metabolic process"/>
    <property type="evidence" value="ECO:0007669"/>
    <property type="project" value="UniProtKB-ARBA"/>
</dbReference>
<keyword evidence="8" id="KW-1185">Reference proteome</keyword>
<reference evidence="8" key="1">
    <citation type="submission" date="2016-10" db="EMBL/GenBank/DDBJ databases">
        <authorList>
            <person name="Varghese N."/>
            <person name="Submissions S."/>
        </authorList>
    </citation>
    <scope>NUCLEOTIDE SEQUENCE [LARGE SCALE GENOMIC DNA]</scope>
    <source>
        <strain evidence="8">CGMCC 1.1761</strain>
    </source>
</reference>
<evidence type="ECO:0000313" key="7">
    <source>
        <dbReference type="EMBL" id="SCW89817.1"/>
    </source>
</evidence>
<dbReference type="AlphaFoldDB" id="A0A1G4U8C6"/>
<dbReference type="RefSeq" id="WP_091442290.1">
    <property type="nucleotide sequence ID" value="NZ_FMTP01000006.1"/>
</dbReference>
<keyword evidence="3 6" id="KW-0812">Transmembrane</keyword>
<feature type="transmembrane region" description="Helical" evidence="6">
    <location>
        <begin position="134"/>
        <end position="157"/>
    </location>
</feature>
<dbReference type="FunFam" id="1.20.1260.100:FF:000001">
    <property type="entry name" value="translocator protein 2"/>
    <property type="match status" value="1"/>
</dbReference>
<gene>
    <name evidence="7" type="ORF">SAMN05660859_3541</name>
</gene>
<dbReference type="InterPro" id="IPR038330">
    <property type="entry name" value="TspO/MBR-related_sf"/>
</dbReference>
<comment type="similarity">
    <text evidence="2">Belongs to the TspO/BZRP family.</text>
</comment>
<dbReference type="CDD" id="cd15904">
    <property type="entry name" value="TSPO_MBR"/>
    <property type="match status" value="1"/>
</dbReference>
<protein>
    <submittedName>
        <fullName evidence="7">TspO and MBR related proteins</fullName>
    </submittedName>
</protein>
<evidence type="ECO:0000256" key="4">
    <source>
        <dbReference type="ARBA" id="ARBA00022989"/>
    </source>
</evidence>
<evidence type="ECO:0000256" key="3">
    <source>
        <dbReference type="ARBA" id="ARBA00022692"/>
    </source>
</evidence>
<dbReference type="Pfam" id="PF03073">
    <property type="entry name" value="TspO_MBR"/>
    <property type="match status" value="1"/>
</dbReference>
<evidence type="ECO:0000256" key="6">
    <source>
        <dbReference type="SAM" id="Phobius"/>
    </source>
</evidence>
<dbReference type="EMBL" id="FMTP01000006">
    <property type="protein sequence ID" value="SCW89817.1"/>
    <property type="molecule type" value="Genomic_DNA"/>
</dbReference>
<feature type="transmembrane region" description="Helical" evidence="6">
    <location>
        <begin position="80"/>
        <end position="100"/>
    </location>
</feature>
<name>A0A1G4U8C6_9HYPH</name>
<dbReference type="STRING" id="177413.SAMN05660859_3541"/>
<dbReference type="InterPro" id="IPR004307">
    <property type="entry name" value="TspO_MBR"/>
</dbReference>
<proteinExistence type="inferred from homology"/>
<dbReference type="PANTHER" id="PTHR10057">
    <property type="entry name" value="PERIPHERAL-TYPE BENZODIAZEPINE RECEPTOR"/>
    <property type="match status" value="1"/>
</dbReference>
<sequence length="158" mass="17144">MKTLSFFRLVLAVGLCLGVGALGSLVTTPQIPTWYAGLVKPSWTPPPAAFPIAWTTLYVLMAVALWRLWQLHAPSPARRLAIGLWLAQLALNAIWSPVFFGLEAPGAALVVVVALWLAIAATIWACLRIDRIAAWLLVPYLAWVSYATTLNAAIVVLN</sequence>
<dbReference type="PANTHER" id="PTHR10057:SF0">
    <property type="entry name" value="TRANSLOCATOR PROTEIN"/>
    <property type="match status" value="1"/>
</dbReference>
<keyword evidence="4 6" id="KW-1133">Transmembrane helix</keyword>
<evidence type="ECO:0000256" key="2">
    <source>
        <dbReference type="ARBA" id="ARBA00007524"/>
    </source>
</evidence>
<organism evidence="7 8">
    <name type="scientific">Ancylobacter rudongensis</name>
    <dbReference type="NCBI Taxonomy" id="177413"/>
    <lineage>
        <taxon>Bacteria</taxon>
        <taxon>Pseudomonadati</taxon>
        <taxon>Pseudomonadota</taxon>
        <taxon>Alphaproteobacteria</taxon>
        <taxon>Hyphomicrobiales</taxon>
        <taxon>Xanthobacteraceae</taxon>
        <taxon>Ancylobacter</taxon>
    </lineage>
</organism>
<evidence type="ECO:0000256" key="1">
    <source>
        <dbReference type="ARBA" id="ARBA00004141"/>
    </source>
</evidence>
<evidence type="ECO:0000256" key="5">
    <source>
        <dbReference type="ARBA" id="ARBA00023136"/>
    </source>
</evidence>
<feature type="transmembrane region" description="Helical" evidence="6">
    <location>
        <begin position="47"/>
        <end position="68"/>
    </location>
</feature>
<dbReference type="GO" id="GO:0016020">
    <property type="term" value="C:membrane"/>
    <property type="evidence" value="ECO:0007669"/>
    <property type="project" value="UniProtKB-SubCell"/>
</dbReference>
<dbReference type="Gene3D" id="1.20.1260.100">
    <property type="entry name" value="TspO/MBR protein"/>
    <property type="match status" value="1"/>
</dbReference>
<feature type="transmembrane region" description="Helical" evidence="6">
    <location>
        <begin position="106"/>
        <end position="127"/>
    </location>
</feature>
<evidence type="ECO:0000313" key="8">
    <source>
        <dbReference type="Proteomes" id="UP000198889"/>
    </source>
</evidence>
<dbReference type="Proteomes" id="UP000198889">
    <property type="component" value="Unassembled WGS sequence"/>
</dbReference>
<keyword evidence="5 6" id="KW-0472">Membrane</keyword>
<accession>A0A1G4U8C6</accession>
<comment type="subcellular location">
    <subcellularLocation>
        <location evidence="1">Membrane</location>
        <topology evidence="1">Multi-pass membrane protein</topology>
    </subcellularLocation>
</comment>
<dbReference type="PIRSF" id="PIRSF005859">
    <property type="entry name" value="PBR"/>
    <property type="match status" value="1"/>
</dbReference>